<dbReference type="PANTHER" id="PTHR12360:SF12">
    <property type="entry name" value="TRANSCRIPTIONAL REPRESSOR NF-X1"/>
    <property type="match status" value="1"/>
</dbReference>
<protein>
    <recommendedName>
        <fullName evidence="11">R3H domain-containing protein</fullName>
    </recommendedName>
</protein>
<dbReference type="Gene3D" id="3.30.1370.50">
    <property type="entry name" value="R3H-like domain"/>
    <property type="match status" value="1"/>
</dbReference>
<feature type="region of interest" description="Disordered" evidence="10">
    <location>
        <begin position="600"/>
        <end position="627"/>
    </location>
</feature>
<feature type="compositionally biased region" description="Polar residues" evidence="10">
    <location>
        <begin position="7"/>
        <end position="19"/>
    </location>
</feature>
<feature type="compositionally biased region" description="Basic and acidic residues" evidence="10">
    <location>
        <begin position="69"/>
        <end position="78"/>
    </location>
</feature>
<dbReference type="InterPro" id="IPR036867">
    <property type="entry name" value="R3H_dom_sf"/>
</dbReference>
<organism evidence="12 13">
    <name type="scientific">Rickenella mellea</name>
    <dbReference type="NCBI Taxonomy" id="50990"/>
    <lineage>
        <taxon>Eukaryota</taxon>
        <taxon>Fungi</taxon>
        <taxon>Dikarya</taxon>
        <taxon>Basidiomycota</taxon>
        <taxon>Agaricomycotina</taxon>
        <taxon>Agaricomycetes</taxon>
        <taxon>Hymenochaetales</taxon>
        <taxon>Rickenellaceae</taxon>
        <taxon>Rickenella</taxon>
    </lineage>
</organism>
<dbReference type="InterPro" id="IPR034078">
    <property type="entry name" value="NFX1_fam"/>
</dbReference>
<dbReference type="Pfam" id="PF01422">
    <property type="entry name" value="zf-NF-X1"/>
    <property type="match status" value="7"/>
</dbReference>
<keyword evidence="8" id="KW-0804">Transcription</keyword>
<feature type="compositionally biased region" description="Low complexity" evidence="10">
    <location>
        <begin position="367"/>
        <end position="388"/>
    </location>
</feature>
<comment type="subcellular location">
    <subcellularLocation>
        <location evidence="1">Nucleus</location>
    </subcellularLocation>
</comment>
<dbReference type="Pfam" id="PF01424">
    <property type="entry name" value="R3H"/>
    <property type="match status" value="1"/>
</dbReference>
<keyword evidence="9" id="KW-0539">Nucleus</keyword>
<evidence type="ECO:0000256" key="1">
    <source>
        <dbReference type="ARBA" id="ARBA00004123"/>
    </source>
</evidence>
<sequence>MDANTGVLETTSSTTAVGPSNTAGTSATQAGSSADRRDPAARNANRGGRGRGDGRGQQYGASTNAVAGGDRRPEDRGPRGRGRGRGRGGATNDRDSGRSSPSKAYNTQDDNSNPNPNPHAQSRSSNDNAGQGQGQSARGGGGAGRRRQINSRLTVPSSESTATSSSQPAATTSTPSPSAAATTTTTTPQGSSSSNKPRPTRPPRSKPAQSQSQADQNLTTRLTHALRTPPYPDCPICFSAIHPAQPIWSCVPDGDHGGEQDAAQCCYTPFHLKCIKSWASKSVKDMADALRARAAAGSITPNMVDGNGDTRGEWRCPGCQRRRWRVPSVYLCFCGKTPNPNPNPRLATPHSCGDSCSRARGVRLSHSHGGASAAAGTSGNRGASSGRGAEAGETRGGAGPGACGHPCPLACHPGPCPPCVVVVMKTCHCGRVGRAFRCSEIDNTHSHSPSSIHPPHDSSSTPIPTPADSDDSDPLSCTSLCGRPLSCGVPQHTCQRRCHRGECGRCEVVRTERCFCGREERVVRCGESPSAAAGLGREVREMGERCGLVGVGNSVGVGDGVGEERVEEREDGGKYACARACARPFACGVHRCTKTCHPLSPSLSTSSPSGEAEEAPPCPRAPESVSRCPCGKTLLRDLGDSKDGRDERGGGRTKCTDPIPTCGRTCARVLDSCGHACSRPCHEGPCPPCAIPITTPCRCGSSTKAILCSTLSPNLNPNSLSARPTREFLCDKPCPALRSCGRHQCARVCCPLASLALAAQHKGKGKKKAQGGEEEEIVDAEGWHVCDIVCGRMLACGNHRCEERDHKGPCMPCLQSSFEEIICPCGRTILDPPIPCGTQIHCPYPCARPPPPCGHPSATHSCHADDTPCPPCAFLTSKKCACGKGVVNNVRCSLERVSCGAKCGKLASCGFHRCARPCHGDDCGPCTAPCGKPRKLCLPAMHPCTLSCHAPASCDESTPCTATITISCACNRIQQQVACGRHSGQPDKQQQQSGAQLKCTNECAIAKRNARLADALGISSAVRDREGSKPVVWADELVAFARANAKFCTLAERTFSDFVTSEKKAQVLPYMPETRRKFVHDLASVYRMDTALVDQEPRRSIQIIRRIDTRIPTPLLSAFSAQSNTHTLGKLADLRALPAPSSVVRESPGARTAALAAPVARGWSSVAAAATPPPVPSTVVHANHVEARAKTPIHSPPVRTADRTIGETIPRTVTPVVHSQEPAEVPVDWETDA</sequence>
<dbReference type="SUPFAM" id="SSF82708">
    <property type="entry name" value="R3H domain"/>
    <property type="match status" value="1"/>
</dbReference>
<comment type="similarity">
    <text evidence="2">Belongs to the NFX1 family.</text>
</comment>
<dbReference type="InterPro" id="IPR000967">
    <property type="entry name" value="Znf_NFX1"/>
</dbReference>
<evidence type="ECO:0000256" key="10">
    <source>
        <dbReference type="SAM" id="MobiDB-lite"/>
    </source>
</evidence>
<dbReference type="EMBL" id="ML170256">
    <property type="protein sequence ID" value="TDL15940.1"/>
    <property type="molecule type" value="Genomic_DNA"/>
</dbReference>
<evidence type="ECO:0000313" key="12">
    <source>
        <dbReference type="EMBL" id="TDL15940.1"/>
    </source>
</evidence>
<feature type="region of interest" description="Disordered" evidence="10">
    <location>
        <begin position="444"/>
        <end position="471"/>
    </location>
</feature>
<feature type="compositionally biased region" description="Low complexity" evidence="10">
    <location>
        <begin position="20"/>
        <end position="33"/>
    </location>
</feature>
<keyword evidence="7" id="KW-0805">Transcription regulation</keyword>
<dbReference type="GO" id="GO:0008270">
    <property type="term" value="F:zinc ion binding"/>
    <property type="evidence" value="ECO:0007669"/>
    <property type="project" value="UniProtKB-KW"/>
</dbReference>
<dbReference type="CDD" id="cd06008">
    <property type="entry name" value="NF-X1-zinc-finger"/>
    <property type="match status" value="5"/>
</dbReference>
<dbReference type="OrthoDB" id="6512771at2759"/>
<feature type="compositionally biased region" description="Low complexity" evidence="10">
    <location>
        <begin position="156"/>
        <end position="197"/>
    </location>
</feature>
<evidence type="ECO:0000256" key="8">
    <source>
        <dbReference type="ARBA" id="ARBA00023163"/>
    </source>
</evidence>
<reference evidence="12 13" key="1">
    <citation type="submission" date="2018-06" db="EMBL/GenBank/DDBJ databases">
        <title>A transcriptomic atlas of mushroom development highlights an independent origin of complex multicellularity.</title>
        <authorList>
            <consortium name="DOE Joint Genome Institute"/>
            <person name="Krizsan K."/>
            <person name="Almasi E."/>
            <person name="Merenyi Z."/>
            <person name="Sahu N."/>
            <person name="Viragh M."/>
            <person name="Koszo T."/>
            <person name="Mondo S."/>
            <person name="Kiss B."/>
            <person name="Balint B."/>
            <person name="Kues U."/>
            <person name="Barry K."/>
            <person name="Hegedus J.C."/>
            <person name="Henrissat B."/>
            <person name="Johnson J."/>
            <person name="Lipzen A."/>
            <person name="Ohm R."/>
            <person name="Nagy I."/>
            <person name="Pangilinan J."/>
            <person name="Yan J."/>
            <person name="Xiong Y."/>
            <person name="Grigoriev I.V."/>
            <person name="Hibbett D.S."/>
            <person name="Nagy L.G."/>
        </authorList>
    </citation>
    <scope>NUCLEOTIDE SEQUENCE [LARGE SCALE GENOMIC DNA]</scope>
    <source>
        <strain evidence="12 13">SZMC22713</strain>
    </source>
</reference>
<keyword evidence="4" id="KW-0677">Repeat</keyword>
<dbReference type="PANTHER" id="PTHR12360">
    <property type="entry name" value="NUCLEAR TRANSCRIPTION FACTOR, X-BOX BINDING 1 NFX1"/>
    <property type="match status" value="1"/>
</dbReference>
<gene>
    <name evidence="12" type="ORF">BD410DRAFT_79701</name>
</gene>
<feature type="compositionally biased region" description="Gly residues" evidence="10">
    <location>
        <begin position="131"/>
        <end position="143"/>
    </location>
</feature>
<accession>A0A4Y7PN90</accession>
<evidence type="ECO:0000256" key="2">
    <source>
        <dbReference type="ARBA" id="ARBA00007269"/>
    </source>
</evidence>
<dbReference type="STRING" id="50990.A0A4Y7PN90"/>
<evidence type="ECO:0000256" key="5">
    <source>
        <dbReference type="ARBA" id="ARBA00022771"/>
    </source>
</evidence>
<feature type="domain" description="R3H" evidence="11">
    <location>
        <begin position="1041"/>
        <end position="1107"/>
    </location>
</feature>
<dbReference type="GO" id="GO:0005634">
    <property type="term" value="C:nucleus"/>
    <property type="evidence" value="ECO:0007669"/>
    <property type="project" value="UniProtKB-SubCell"/>
</dbReference>
<feature type="region of interest" description="Disordered" evidence="10">
    <location>
        <begin position="1"/>
        <end position="217"/>
    </location>
</feature>
<evidence type="ECO:0000256" key="7">
    <source>
        <dbReference type="ARBA" id="ARBA00023015"/>
    </source>
</evidence>
<feature type="compositionally biased region" description="Polar residues" evidence="10">
    <location>
        <begin position="98"/>
        <end position="128"/>
    </location>
</feature>
<dbReference type="GO" id="GO:0000977">
    <property type="term" value="F:RNA polymerase II transcription regulatory region sequence-specific DNA binding"/>
    <property type="evidence" value="ECO:0007669"/>
    <property type="project" value="TreeGrafter"/>
</dbReference>
<name>A0A4Y7PN90_9AGAM</name>
<evidence type="ECO:0000256" key="3">
    <source>
        <dbReference type="ARBA" id="ARBA00022723"/>
    </source>
</evidence>
<evidence type="ECO:0000256" key="6">
    <source>
        <dbReference type="ARBA" id="ARBA00022833"/>
    </source>
</evidence>
<dbReference type="SMART" id="SM00393">
    <property type="entry name" value="R3H"/>
    <property type="match status" value="1"/>
</dbReference>
<proteinExistence type="inferred from homology"/>
<evidence type="ECO:0000256" key="9">
    <source>
        <dbReference type="ARBA" id="ARBA00023242"/>
    </source>
</evidence>
<keyword evidence="5" id="KW-0863">Zinc-finger</keyword>
<dbReference type="GO" id="GO:0000122">
    <property type="term" value="P:negative regulation of transcription by RNA polymerase II"/>
    <property type="evidence" value="ECO:0007669"/>
    <property type="project" value="TreeGrafter"/>
</dbReference>
<keyword evidence="6" id="KW-0862">Zinc</keyword>
<dbReference type="GO" id="GO:0000981">
    <property type="term" value="F:DNA-binding transcription factor activity, RNA polymerase II-specific"/>
    <property type="evidence" value="ECO:0007669"/>
    <property type="project" value="TreeGrafter"/>
</dbReference>
<evidence type="ECO:0000259" key="11">
    <source>
        <dbReference type="PROSITE" id="PS51061"/>
    </source>
</evidence>
<dbReference type="VEuPathDB" id="FungiDB:BD410DRAFT_79701"/>
<keyword evidence="3" id="KW-0479">Metal-binding</keyword>
<evidence type="ECO:0000313" key="13">
    <source>
        <dbReference type="Proteomes" id="UP000294933"/>
    </source>
</evidence>
<evidence type="ECO:0000256" key="4">
    <source>
        <dbReference type="ARBA" id="ARBA00022737"/>
    </source>
</evidence>
<feature type="region of interest" description="Disordered" evidence="10">
    <location>
        <begin position="367"/>
        <end position="395"/>
    </location>
</feature>
<feature type="compositionally biased region" description="Low complexity" evidence="10">
    <location>
        <begin position="446"/>
        <end position="462"/>
    </location>
</feature>
<dbReference type="Proteomes" id="UP000294933">
    <property type="component" value="Unassembled WGS sequence"/>
</dbReference>
<dbReference type="PROSITE" id="PS51061">
    <property type="entry name" value="R3H"/>
    <property type="match status" value="1"/>
</dbReference>
<feature type="compositionally biased region" description="Polar residues" evidence="10">
    <location>
        <begin position="208"/>
        <end position="217"/>
    </location>
</feature>
<dbReference type="AlphaFoldDB" id="A0A4Y7PN90"/>
<dbReference type="SMART" id="SM00438">
    <property type="entry name" value="ZnF_NFX"/>
    <property type="match status" value="9"/>
</dbReference>
<keyword evidence="13" id="KW-1185">Reference proteome</keyword>
<feature type="compositionally biased region" description="Low complexity" evidence="10">
    <location>
        <begin position="600"/>
        <end position="609"/>
    </location>
</feature>
<dbReference type="InterPro" id="IPR001374">
    <property type="entry name" value="R3H_dom"/>
</dbReference>